<dbReference type="GO" id="GO:0006952">
    <property type="term" value="P:defense response"/>
    <property type="evidence" value="ECO:0007669"/>
    <property type="project" value="UniProtKB-KW"/>
</dbReference>
<feature type="domain" description="R13L1/DRL21-like LRR repeat region" evidence="3">
    <location>
        <begin position="375"/>
        <end position="505"/>
    </location>
</feature>
<dbReference type="PANTHER" id="PTHR47186">
    <property type="entry name" value="LEUCINE-RICH REPEAT-CONTAINING PROTEIN 57"/>
    <property type="match status" value="1"/>
</dbReference>
<proteinExistence type="predicted"/>
<feature type="domain" description="Disease resistance protein winged helix" evidence="2">
    <location>
        <begin position="111"/>
        <end position="179"/>
    </location>
</feature>
<dbReference type="PANTHER" id="PTHR47186:SF3">
    <property type="entry name" value="OS09G0267800 PROTEIN"/>
    <property type="match status" value="1"/>
</dbReference>
<evidence type="ECO:0000256" key="1">
    <source>
        <dbReference type="ARBA" id="ARBA00022821"/>
    </source>
</evidence>
<dbReference type="SUPFAM" id="SSF52540">
    <property type="entry name" value="P-loop containing nucleoside triphosphate hydrolases"/>
    <property type="match status" value="1"/>
</dbReference>
<sequence>MATKSSSFSKFKGVATHIYFLNSLSEENNLMLLQQYASVETDIQNNPFLLRMAQRFISRFGGNPLNLKAICGLLCHSDSSLENFEGSVIPLQLCHDGLPIHLQKCLAFCSLFPEGYIFDKHHIVVQWTSHGCVRPAEACDLEDVGVEYFSELLCRSFFQYSPAHNEKDGKFVMHELMYKVVESVSRDKYFKYEDPMSCVPENTIHMSLVSSQFQTVELMHKTEQLNDLQTFTVVQPEWQQYKISFPTLKLVGLDDFFLKFTSIQTQDLSHTDIEELPGSIVGLKKLQYLSVSNTSIRSLPSELCSLGNLQTLEAKDCRFLSALPGDTKKLLKLRHLDVTKELDYVQLPHGVGQLTGLQTLPVFHASSDPSHYSVSDLGSLHNLRGCLRISGLESVKTGIKAQDANLKDKHHLKDLTLQWHDGGINIDDEDTENIAEQVLENLQPHINLQELAIRGYEGSVFPAWMQSYSSLPNLVSLTLDSCCNGTQFPGVAQLPSLKFLSVRKMYDVTMLSSNIHGSIMFPSLELLNLWEMYGLEELFEASEGDCPRLRKVCISRCPDLKRLPCTPVRELVLHCGHQLPDIPELASLVSLKIEGFHGVKSFTLPAAAALPVLRKLEIRSCKELSSVDGLSALTSVQRLKIAACPKLVLPRTDRLTT</sequence>
<dbReference type="SUPFAM" id="SSF52058">
    <property type="entry name" value="L domain-like"/>
    <property type="match status" value="1"/>
</dbReference>
<dbReference type="EMBL" id="JACEFO010001732">
    <property type="protein sequence ID" value="KAF8715368.1"/>
    <property type="molecule type" value="Genomic_DNA"/>
</dbReference>
<evidence type="ECO:0000259" key="2">
    <source>
        <dbReference type="Pfam" id="PF23559"/>
    </source>
</evidence>
<dbReference type="InterPro" id="IPR058922">
    <property type="entry name" value="WHD_DRP"/>
</dbReference>
<dbReference type="OrthoDB" id="637885at2759"/>
<dbReference type="Proteomes" id="UP000636709">
    <property type="component" value="Unassembled WGS sequence"/>
</dbReference>
<dbReference type="AlphaFoldDB" id="A0A835BY37"/>
<keyword evidence="1" id="KW-0611">Plant defense</keyword>
<dbReference type="InterPro" id="IPR036388">
    <property type="entry name" value="WH-like_DNA-bd_sf"/>
</dbReference>
<evidence type="ECO:0000313" key="5">
    <source>
        <dbReference type="Proteomes" id="UP000636709"/>
    </source>
</evidence>
<dbReference type="Pfam" id="PF25019">
    <property type="entry name" value="LRR_R13L1-DRL21"/>
    <property type="match status" value="1"/>
</dbReference>
<dbReference type="Pfam" id="PF23559">
    <property type="entry name" value="WHD_DRP"/>
    <property type="match status" value="1"/>
</dbReference>
<reference evidence="4" key="1">
    <citation type="submission" date="2020-07" db="EMBL/GenBank/DDBJ databases">
        <title>Genome sequence and genetic diversity analysis of an under-domesticated orphan crop, white fonio (Digitaria exilis).</title>
        <authorList>
            <person name="Bennetzen J.L."/>
            <person name="Chen S."/>
            <person name="Ma X."/>
            <person name="Wang X."/>
            <person name="Yssel A.E.J."/>
            <person name="Chaluvadi S.R."/>
            <person name="Johnson M."/>
            <person name="Gangashetty P."/>
            <person name="Hamidou F."/>
            <person name="Sanogo M.D."/>
            <person name="Zwaenepoel A."/>
            <person name="Wallace J."/>
            <person name="Van De Peer Y."/>
            <person name="Van Deynze A."/>
        </authorList>
    </citation>
    <scope>NUCLEOTIDE SEQUENCE</scope>
    <source>
        <tissue evidence="4">Leaves</tissue>
    </source>
</reference>
<keyword evidence="5" id="KW-1185">Reference proteome</keyword>
<evidence type="ECO:0000259" key="3">
    <source>
        <dbReference type="Pfam" id="PF25019"/>
    </source>
</evidence>
<accession>A0A835BY37</accession>
<evidence type="ECO:0000313" key="4">
    <source>
        <dbReference type="EMBL" id="KAF8715368.1"/>
    </source>
</evidence>
<dbReference type="InterPro" id="IPR027417">
    <property type="entry name" value="P-loop_NTPase"/>
</dbReference>
<dbReference type="Gene3D" id="1.10.10.10">
    <property type="entry name" value="Winged helix-like DNA-binding domain superfamily/Winged helix DNA-binding domain"/>
    <property type="match status" value="1"/>
</dbReference>
<dbReference type="InterPro" id="IPR056789">
    <property type="entry name" value="LRR_R13L1-DRL21"/>
</dbReference>
<dbReference type="Gene3D" id="3.80.10.10">
    <property type="entry name" value="Ribonuclease Inhibitor"/>
    <property type="match status" value="3"/>
</dbReference>
<comment type="caution">
    <text evidence="4">The sequence shown here is derived from an EMBL/GenBank/DDBJ whole genome shotgun (WGS) entry which is preliminary data.</text>
</comment>
<gene>
    <name evidence="4" type="ORF">HU200_027004</name>
</gene>
<dbReference type="InterPro" id="IPR032675">
    <property type="entry name" value="LRR_dom_sf"/>
</dbReference>
<organism evidence="4 5">
    <name type="scientific">Digitaria exilis</name>
    <dbReference type="NCBI Taxonomy" id="1010633"/>
    <lineage>
        <taxon>Eukaryota</taxon>
        <taxon>Viridiplantae</taxon>
        <taxon>Streptophyta</taxon>
        <taxon>Embryophyta</taxon>
        <taxon>Tracheophyta</taxon>
        <taxon>Spermatophyta</taxon>
        <taxon>Magnoliopsida</taxon>
        <taxon>Liliopsida</taxon>
        <taxon>Poales</taxon>
        <taxon>Poaceae</taxon>
        <taxon>PACMAD clade</taxon>
        <taxon>Panicoideae</taxon>
        <taxon>Panicodae</taxon>
        <taxon>Paniceae</taxon>
        <taxon>Anthephorinae</taxon>
        <taxon>Digitaria</taxon>
    </lineage>
</organism>
<protein>
    <submittedName>
        <fullName evidence="4">Uncharacterized protein</fullName>
    </submittedName>
</protein>
<name>A0A835BY37_9POAL</name>